<name>T0J3X2_9SPHN</name>
<accession>T0J3X2</accession>
<dbReference type="InterPro" id="IPR001455">
    <property type="entry name" value="TusA-like"/>
</dbReference>
<dbReference type="SUPFAM" id="SSF64307">
    <property type="entry name" value="SirA-like"/>
    <property type="match status" value="1"/>
</dbReference>
<sequence>MANEDAPVAINARGMKCPWPALRAARAMRDAREIVIEADDPIAGAELAALAAQNGWDFSAMGLDRYRLSHPDSAQEYRKI</sequence>
<keyword evidence="3" id="KW-1185">Reference proteome</keyword>
<dbReference type="Proteomes" id="UP000015531">
    <property type="component" value="Unassembled WGS sequence"/>
</dbReference>
<dbReference type="RefSeq" id="WP_021225353.1">
    <property type="nucleotide sequence ID" value="NZ_ATDP01000075.1"/>
</dbReference>
<dbReference type="eggNOG" id="COG0425">
    <property type="taxonomic scope" value="Bacteria"/>
</dbReference>
<gene>
    <name evidence="2" type="ORF">RLDS_07700</name>
</gene>
<feature type="domain" description="UPF0033" evidence="1">
    <location>
        <begin position="10"/>
        <end position="60"/>
    </location>
</feature>
<dbReference type="PATRIC" id="fig|1331060.3.peg.1460"/>
<dbReference type="Pfam" id="PF01206">
    <property type="entry name" value="TusA"/>
    <property type="match status" value="1"/>
</dbReference>
<reference evidence="2 3" key="1">
    <citation type="journal article" date="2013" name="Genome Announc.">
        <title>Draft Genome Sequence of Sphingobium lactosutens Strain DS20T, Isolated from a Hexachlorocyclohexane Dumpsite.</title>
        <authorList>
            <person name="Kumar R."/>
            <person name="Dwivedi V."/>
            <person name="Negi V."/>
            <person name="Khurana J.P."/>
            <person name="Lal R."/>
        </authorList>
    </citation>
    <scope>NUCLEOTIDE SEQUENCE [LARGE SCALE GENOMIC DNA]</scope>
    <source>
        <strain evidence="2 3">DS20</strain>
    </source>
</reference>
<evidence type="ECO:0000313" key="3">
    <source>
        <dbReference type="Proteomes" id="UP000015531"/>
    </source>
</evidence>
<evidence type="ECO:0000259" key="1">
    <source>
        <dbReference type="Pfam" id="PF01206"/>
    </source>
</evidence>
<evidence type="ECO:0000313" key="2">
    <source>
        <dbReference type="EMBL" id="EQB16689.1"/>
    </source>
</evidence>
<dbReference type="AlphaFoldDB" id="T0J3X2"/>
<dbReference type="Gene3D" id="3.30.110.40">
    <property type="entry name" value="TusA-like domain"/>
    <property type="match status" value="1"/>
</dbReference>
<protein>
    <recommendedName>
        <fullName evidence="1">UPF0033 domain-containing protein</fullName>
    </recommendedName>
</protein>
<proteinExistence type="predicted"/>
<dbReference type="InterPro" id="IPR036868">
    <property type="entry name" value="TusA-like_sf"/>
</dbReference>
<organism evidence="2 3">
    <name type="scientific">Sphingobium lactosutens DS20</name>
    <dbReference type="NCBI Taxonomy" id="1331060"/>
    <lineage>
        <taxon>Bacteria</taxon>
        <taxon>Pseudomonadati</taxon>
        <taxon>Pseudomonadota</taxon>
        <taxon>Alphaproteobacteria</taxon>
        <taxon>Sphingomonadales</taxon>
        <taxon>Sphingomonadaceae</taxon>
        <taxon>Sphingobium</taxon>
    </lineage>
</organism>
<dbReference type="EMBL" id="ATDP01000075">
    <property type="protein sequence ID" value="EQB16689.1"/>
    <property type="molecule type" value="Genomic_DNA"/>
</dbReference>
<comment type="caution">
    <text evidence="2">The sequence shown here is derived from an EMBL/GenBank/DDBJ whole genome shotgun (WGS) entry which is preliminary data.</text>
</comment>